<feature type="signal peptide" evidence="1">
    <location>
        <begin position="1"/>
        <end position="22"/>
    </location>
</feature>
<dbReference type="Proteomes" id="UP001157911">
    <property type="component" value="Unassembled WGS sequence"/>
</dbReference>
<feature type="chain" id="PRO_5046406397" description="DUF2202 domain-containing protein" evidence="1">
    <location>
        <begin position="23"/>
        <end position="438"/>
    </location>
</feature>
<dbReference type="RefSeq" id="WP_283399705.1">
    <property type="nucleotide sequence ID" value="NZ_FXUB01000001.1"/>
</dbReference>
<organism evidence="4 5">
    <name type="scientific">Desulfurobacterium pacificum</name>
    <dbReference type="NCBI Taxonomy" id="240166"/>
    <lineage>
        <taxon>Bacteria</taxon>
        <taxon>Pseudomonadati</taxon>
        <taxon>Aquificota</taxon>
        <taxon>Aquificia</taxon>
        <taxon>Desulfurobacteriales</taxon>
        <taxon>Desulfurobacteriaceae</taxon>
        <taxon>Desulfurobacterium</taxon>
    </lineage>
</organism>
<dbReference type="Gene3D" id="1.20.1260.10">
    <property type="match status" value="1"/>
</dbReference>
<evidence type="ECO:0000259" key="2">
    <source>
        <dbReference type="Pfam" id="PF09968"/>
    </source>
</evidence>
<protein>
    <recommendedName>
        <fullName evidence="6">DUF2202 domain-containing protein</fullName>
    </recommendedName>
</protein>
<keyword evidence="5" id="KW-1185">Reference proteome</keyword>
<proteinExistence type="predicted"/>
<keyword evidence="1" id="KW-0732">Signal</keyword>
<feature type="domain" description="Magnetosome protein MamS/MamX" evidence="3">
    <location>
        <begin position="229"/>
        <end position="289"/>
    </location>
</feature>
<reference evidence="4 5" key="1">
    <citation type="submission" date="2017-05" db="EMBL/GenBank/DDBJ databases">
        <authorList>
            <person name="Varghese N."/>
            <person name="Submissions S."/>
        </authorList>
    </citation>
    <scope>NUCLEOTIDE SEQUENCE [LARGE SCALE GENOMIC DNA]</scope>
    <source>
        <strain evidence="4 5">DSM 15522</strain>
    </source>
</reference>
<comment type="caution">
    <text evidence="4">The sequence shown here is derived from an EMBL/GenBank/DDBJ whole genome shotgun (WGS) entry which is preliminary data.</text>
</comment>
<name>A0ABY1NAC8_9BACT</name>
<dbReference type="SUPFAM" id="SSF47240">
    <property type="entry name" value="Ferritin-like"/>
    <property type="match status" value="1"/>
</dbReference>
<evidence type="ECO:0000313" key="5">
    <source>
        <dbReference type="Proteomes" id="UP001157911"/>
    </source>
</evidence>
<dbReference type="InterPro" id="IPR019243">
    <property type="entry name" value="DUF2202"/>
</dbReference>
<dbReference type="InterPro" id="IPR009078">
    <property type="entry name" value="Ferritin-like_SF"/>
</dbReference>
<dbReference type="Pfam" id="PF26390">
    <property type="entry name" value="MamS_MamX"/>
    <property type="match status" value="1"/>
</dbReference>
<evidence type="ECO:0008006" key="6">
    <source>
        <dbReference type="Google" id="ProtNLM"/>
    </source>
</evidence>
<evidence type="ECO:0000256" key="1">
    <source>
        <dbReference type="SAM" id="SignalP"/>
    </source>
</evidence>
<feature type="domain" description="DUF2202" evidence="2">
    <location>
        <begin position="48"/>
        <end position="210"/>
    </location>
</feature>
<dbReference type="Pfam" id="PF09968">
    <property type="entry name" value="DUF2202"/>
    <property type="match status" value="1"/>
</dbReference>
<dbReference type="InterPro" id="IPR012347">
    <property type="entry name" value="Ferritin-like"/>
</dbReference>
<gene>
    <name evidence="4" type="ORF">SAMN06265339_0195</name>
</gene>
<sequence>MRKLIAITMTLVALGGISASQAANVKENAPPALTYLKNLPKQPLSPQEIKDLIHMREEEKLARDVYLTLSKYYPLPVFKNIAKSENWHTKMIAFLLKRYNIKDPVKEVGDKVGVFKSKKMRELYVQLVNQGKKSLIDALKVGATIEDLDIKDLEDAISRTDNKDIKFVYQNLMKGSRNHMRAFVGILRRFGLDYTPKYISKAEFDRIMSTKHETGVYTTSGYSLINSAEISGTVVGVKQVPGYGRRGVTWWAVDVKTDKGVVEVRLAPTWFYRSLGVKEGDKVTFTGFQPPFWIMKGLNGYMACTLKDENTGVSYDFSWRRWCKKVSTSSTTKKRFSAVSRKTTVIKGIVAKVEQRKGLRRPINWWVVEVITPTNERYTVYLSPVWRLANPDVKVGDDVEVGVYTPPVWRRFNTSNTYMACYIKDLTTNKETTLRRCP</sequence>
<dbReference type="InterPro" id="IPR058837">
    <property type="entry name" value="MamS_MamX_dom"/>
</dbReference>
<accession>A0ABY1NAC8</accession>
<dbReference type="CDD" id="cd01048">
    <property type="entry name" value="Ferritin_like_AB2"/>
    <property type="match status" value="1"/>
</dbReference>
<dbReference type="EMBL" id="FXUB01000001">
    <property type="protein sequence ID" value="SMP04284.1"/>
    <property type="molecule type" value="Genomic_DNA"/>
</dbReference>
<evidence type="ECO:0000259" key="3">
    <source>
        <dbReference type="Pfam" id="PF26390"/>
    </source>
</evidence>
<evidence type="ECO:0000313" key="4">
    <source>
        <dbReference type="EMBL" id="SMP04284.1"/>
    </source>
</evidence>